<dbReference type="EMBL" id="LT838813">
    <property type="protein sequence ID" value="SMD44772.1"/>
    <property type="molecule type" value="Genomic_DNA"/>
</dbReference>
<keyword evidence="2" id="KW-1185">Reference proteome</keyword>
<evidence type="ECO:0000313" key="2">
    <source>
        <dbReference type="Proteomes" id="UP000192333"/>
    </source>
</evidence>
<proteinExistence type="predicted"/>
<sequence length="49" mass="5702">MIFAGNFACKGPVNENLQKKESKLITTPDMYRDFVGDLYLQNNFIQIFK</sequence>
<gene>
    <name evidence="1" type="ORF">SAMN00777080_3406</name>
</gene>
<dbReference type="Proteomes" id="UP000192333">
    <property type="component" value="Chromosome I"/>
</dbReference>
<accession>A0A1W2H7Y6</accession>
<evidence type="ECO:0000313" key="1">
    <source>
        <dbReference type="EMBL" id="SMD44772.1"/>
    </source>
</evidence>
<dbReference type="STRING" id="758820.SAMN00777080_3406"/>
<organism evidence="1 2">
    <name type="scientific">Aquiflexum balticum DSM 16537</name>
    <dbReference type="NCBI Taxonomy" id="758820"/>
    <lineage>
        <taxon>Bacteria</taxon>
        <taxon>Pseudomonadati</taxon>
        <taxon>Bacteroidota</taxon>
        <taxon>Cytophagia</taxon>
        <taxon>Cytophagales</taxon>
        <taxon>Cyclobacteriaceae</taxon>
        <taxon>Aquiflexum</taxon>
    </lineage>
</organism>
<dbReference type="AlphaFoldDB" id="A0A1W2H7Y6"/>
<reference evidence="2" key="1">
    <citation type="submission" date="2017-04" db="EMBL/GenBank/DDBJ databases">
        <authorList>
            <person name="Varghese N."/>
            <person name="Submissions S."/>
        </authorList>
    </citation>
    <scope>NUCLEOTIDE SEQUENCE [LARGE SCALE GENOMIC DNA]</scope>
    <source>
        <strain evidence="2">DSM 16537</strain>
    </source>
</reference>
<protein>
    <submittedName>
        <fullName evidence="1">Uncharacterized protein</fullName>
    </submittedName>
</protein>
<name>A0A1W2H7Y6_9BACT</name>